<protein>
    <submittedName>
        <fullName evidence="5">PAS domain-containing protein</fullName>
    </submittedName>
</protein>
<dbReference type="InterPro" id="IPR035965">
    <property type="entry name" value="PAS-like_dom_sf"/>
</dbReference>
<evidence type="ECO:0000256" key="1">
    <source>
        <dbReference type="ARBA" id="ARBA00022630"/>
    </source>
</evidence>
<dbReference type="Gene3D" id="3.30.450.20">
    <property type="entry name" value="PAS domain"/>
    <property type="match status" value="1"/>
</dbReference>
<dbReference type="CDD" id="cd00130">
    <property type="entry name" value="PAS"/>
    <property type="match status" value="1"/>
</dbReference>
<dbReference type="Pfam" id="PF13426">
    <property type="entry name" value="PAS_9"/>
    <property type="match status" value="1"/>
</dbReference>
<dbReference type="SUPFAM" id="SSF55785">
    <property type="entry name" value="PYP-like sensor domain (PAS domain)"/>
    <property type="match status" value="1"/>
</dbReference>
<dbReference type="EMBL" id="BAABCS010000021">
    <property type="protein sequence ID" value="GAA4058219.1"/>
    <property type="molecule type" value="Genomic_DNA"/>
</dbReference>
<gene>
    <name evidence="5" type="ORF">GCM10022388_26370</name>
</gene>
<evidence type="ECO:0000313" key="6">
    <source>
        <dbReference type="Proteomes" id="UP001500426"/>
    </source>
</evidence>
<evidence type="ECO:0000259" key="4">
    <source>
        <dbReference type="PROSITE" id="PS50112"/>
    </source>
</evidence>
<dbReference type="NCBIfam" id="TIGR00229">
    <property type="entry name" value="sensory_box"/>
    <property type="match status" value="1"/>
</dbReference>
<sequence length="171" mass="19559">MKLSNYENAIAKHYNSLSLSRFPLTCWDFYSKSFDKFRLTLSDANLLNRIVKDNKWNTTWDYKEELTSDTVIVVTDAQLSIVFASKNMVKMNGYTPNEVIGNSPKMFQGKLTNEKISKEISEAVKAKQPFDKVILNYCKDGALYKCHIKGFPVFDSNGKLINFIAFEKIAA</sequence>
<reference evidence="6" key="1">
    <citation type="journal article" date="2019" name="Int. J. Syst. Evol. Microbiol.">
        <title>The Global Catalogue of Microorganisms (GCM) 10K type strain sequencing project: providing services to taxonomists for standard genome sequencing and annotation.</title>
        <authorList>
            <consortium name="The Broad Institute Genomics Platform"/>
            <consortium name="The Broad Institute Genome Sequencing Center for Infectious Disease"/>
            <person name="Wu L."/>
            <person name="Ma J."/>
        </authorList>
    </citation>
    <scope>NUCLEOTIDE SEQUENCE [LARGE SCALE GENOMIC DNA]</scope>
    <source>
        <strain evidence="6">JCM 17068</strain>
    </source>
</reference>
<evidence type="ECO:0000256" key="3">
    <source>
        <dbReference type="ARBA" id="ARBA00022991"/>
    </source>
</evidence>
<evidence type="ECO:0000256" key="2">
    <source>
        <dbReference type="ARBA" id="ARBA00022643"/>
    </source>
</evidence>
<dbReference type="PANTHER" id="PTHR47429">
    <property type="entry name" value="PROTEIN TWIN LOV 1"/>
    <property type="match status" value="1"/>
</dbReference>
<dbReference type="InterPro" id="IPR000014">
    <property type="entry name" value="PAS"/>
</dbReference>
<feature type="domain" description="PAS" evidence="4">
    <location>
        <begin position="72"/>
        <end position="127"/>
    </location>
</feature>
<proteinExistence type="predicted"/>
<keyword evidence="2" id="KW-0288">FMN</keyword>
<keyword evidence="6" id="KW-1185">Reference proteome</keyword>
<accession>A0ABP7V2R8</accession>
<dbReference type="PANTHER" id="PTHR47429:SF2">
    <property type="entry name" value="PROTEIN TWIN LOV 1"/>
    <property type="match status" value="1"/>
</dbReference>
<dbReference type="RefSeq" id="WP_345095388.1">
    <property type="nucleotide sequence ID" value="NZ_BAABCS010000021.1"/>
</dbReference>
<comment type="caution">
    <text evidence="5">The sequence shown here is derived from an EMBL/GenBank/DDBJ whole genome shotgun (WGS) entry which is preliminary data.</text>
</comment>
<dbReference type="PROSITE" id="PS50112">
    <property type="entry name" value="PAS"/>
    <property type="match status" value="1"/>
</dbReference>
<keyword evidence="3" id="KW-0157">Chromophore</keyword>
<evidence type="ECO:0000313" key="5">
    <source>
        <dbReference type="EMBL" id="GAA4058219.1"/>
    </source>
</evidence>
<dbReference type="Proteomes" id="UP001500426">
    <property type="component" value="Unassembled WGS sequence"/>
</dbReference>
<keyword evidence="1" id="KW-0285">Flavoprotein</keyword>
<name>A0ABP7V2R8_9FLAO</name>
<organism evidence="5 6">
    <name type="scientific">Flavobacterium chungnamense</name>
    <dbReference type="NCBI Taxonomy" id="706182"/>
    <lineage>
        <taxon>Bacteria</taxon>
        <taxon>Pseudomonadati</taxon>
        <taxon>Bacteroidota</taxon>
        <taxon>Flavobacteriia</taxon>
        <taxon>Flavobacteriales</taxon>
        <taxon>Flavobacteriaceae</taxon>
        <taxon>Flavobacterium</taxon>
    </lineage>
</organism>